<evidence type="ECO:0000259" key="1">
    <source>
        <dbReference type="PROSITE" id="PS51163"/>
    </source>
</evidence>
<evidence type="ECO:0000313" key="3">
    <source>
        <dbReference type="Proteomes" id="UP000541425"/>
    </source>
</evidence>
<dbReference type="SUPFAM" id="SSF55821">
    <property type="entry name" value="YrdC/RibB"/>
    <property type="match status" value="1"/>
</dbReference>
<accession>A0A7W5UP71</accession>
<dbReference type="AlphaFoldDB" id="A0A7W5UP71"/>
<protein>
    <submittedName>
        <fullName evidence="2">tRNA threonylcarbamoyl adenosine modification protein (Sua5/YciO/YrdC/YwlC family)</fullName>
    </submittedName>
</protein>
<dbReference type="PANTHER" id="PTHR42828:SF3">
    <property type="entry name" value="THREONYLCARBAMOYL-AMP SYNTHASE"/>
    <property type="match status" value="1"/>
</dbReference>
<dbReference type="InterPro" id="IPR017945">
    <property type="entry name" value="DHBP_synth_RibB-like_a/b_dom"/>
</dbReference>
<dbReference type="InterPro" id="IPR006070">
    <property type="entry name" value="Sua5-like_dom"/>
</dbReference>
<feature type="domain" description="YrdC-like" evidence="1">
    <location>
        <begin position="11"/>
        <end position="199"/>
    </location>
</feature>
<comment type="caution">
    <text evidence="2">The sequence shown here is derived from an EMBL/GenBank/DDBJ whole genome shotgun (WGS) entry which is preliminary data.</text>
</comment>
<dbReference type="PANTHER" id="PTHR42828">
    <property type="entry name" value="DHBP SYNTHASE RIBB-LIKE ALPHA/BETA DOMAIN-CONTAINING PROTEIN"/>
    <property type="match status" value="1"/>
</dbReference>
<reference evidence="2 3" key="1">
    <citation type="submission" date="2020-08" db="EMBL/GenBank/DDBJ databases">
        <title>Genomic Encyclopedia of Type Strains, Phase IV (KMG-IV): sequencing the most valuable type-strain genomes for metagenomic binning, comparative biology and taxonomic classification.</title>
        <authorList>
            <person name="Goeker M."/>
        </authorList>
    </citation>
    <scope>NUCLEOTIDE SEQUENCE [LARGE SCALE GENOMIC DNA]</scope>
    <source>
        <strain evidence="2 3">DSM 22548</strain>
    </source>
</reference>
<dbReference type="NCBIfam" id="TIGR00057">
    <property type="entry name" value="L-threonylcarbamoyladenylate synthase"/>
    <property type="match status" value="1"/>
</dbReference>
<proteinExistence type="predicted"/>
<organism evidence="2 3">
    <name type="scientific">Alloprevotella rava</name>
    <dbReference type="NCBI Taxonomy" id="671218"/>
    <lineage>
        <taxon>Bacteria</taxon>
        <taxon>Pseudomonadati</taxon>
        <taxon>Bacteroidota</taxon>
        <taxon>Bacteroidia</taxon>
        <taxon>Bacteroidales</taxon>
        <taxon>Prevotellaceae</taxon>
        <taxon>Alloprevotella</taxon>
    </lineage>
</organism>
<dbReference type="Gene3D" id="3.90.870.10">
    <property type="entry name" value="DHBP synthase"/>
    <property type="match status" value="1"/>
</dbReference>
<gene>
    <name evidence="2" type="ORF">FHS60_001727</name>
</gene>
<dbReference type="InterPro" id="IPR052532">
    <property type="entry name" value="SUA5_domain"/>
</dbReference>
<dbReference type="Pfam" id="PF01300">
    <property type="entry name" value="Sua5_yciO_yrdC"/>
    <property type="match status" value="1"/>
</dbReference>
<dbReference type="EMBL" id="JACICA010000009">
    <property type="protein sequence ID" value="MBB3703247.1"/>
    <property type="molecule type" value="Genomic_DNA"/>
</dbReference>
<evidence type="ECO:0000313" key="2">
    <source>
        <dbReference type="EMBL" id="MBB3703247.1"/>
    </source>
</evidence>
<dbReference type="GO" id="GO:0003725">
    <property type="term" value="F:double-stranded RNA binding"/>
    <property type="evidence" value="ECO:0007669"/>
    <property type="project" value="InterPro"/>
</dbReference>
<name>A0A7W5UP71_9BACT</name>
<sequence>MLRLYSSHNDISRLQKIIDVLNDGGVIIYPTDTTYALGCNALKERAVERICRIRNIDLRSHPLSIICYDMSNISEYAHISTPVFKLMKRNLPGPFTFILPGTSRLPKIFRARRQNEVGIRMPDNPITNQLVEMLEVPLLTASLPVEDLDREYATNPELIEEHFGADVDLVVNGGEGVDTESTIVDCLDEEPKILRQGIGLLK</sequence>
<dbReference type="Proteomes" id="UP000541425">
    <property type="component" value="Unassembled WGS sequence"/>
</dbReference>
<dbReference type="PROSITE" id="PS51163">
    <property type="entry name" value="YRDC"/>
    <property type="match status" value="1"/>
</dbReference>